<evidence type="ECO:0000313" key="1">
    <source>
        <dbReference type="EMBL" id="PON55806.1"/>
    </source>
</evidence>
<protein>
    <submittedName>
        <fullName evidence="1">Uncharacterized protein</fullName>
    </submittedName>
</protein>
<dbReference type="AlphaFoldDB" id="A0A2P5C450"/>
<organism evidence="1 2">
    <name type="scientific">Trema orientale</name>
    <name type="common">Charcoal tree</name>
    <name type="synonym">Celtis orientalis</name>
    <dbReference type="NCBI Taxonomy" id="63057"/>
    <lineage>
        <taxon>Eukaryota</taxon>
        <taxon>Viridiplantae</taxon>
        <taxon>Streptophyta</taxon>
        <taxon>Embryophyta</taxon>
        <taxon>Tracheophyta</taxon>
        <taxon>Spermatophyta</taxon>
        <taxon>Magnoliopsida</taxon>
        <taxon>eudicotyledons</taxon>
        <taxon>Gunneridae</taxon>
        <taxon>Pentapetalae</taxon>
        <taxon>rosids</taxon>
        <taxon>fabids</taxon>
        <taxon>Rosales</taxon>
        <taxon>Cannabaceae</taxon>
        <taxon>Trema</taxon>
    </lineage>
</organism>
<dbReference type="Proteomes" id="UP000237000">
    <property type="component" value="Unassembled WGS sequence"/>
</dbReference>
<dbReference type="EMBL" id="JXTC01000416">
    <property type="protein sequence ID" value="PON55806.1"/>
    <property type="molecule type" value="Genomic_DNA"/>
</dbReference>
<reference evidence="2" key="1">
    <citation type="submission" date="2016-06" db="EMBL/GenBank/DDBJ databases">
        <title>Parallel loss of symbiosis genes in relatives of nitrogen-fixing non-legume Parasponia.</title>
        <authorList>
            <person name="Van Velzen R."/>
            <person name="Holmer R."/>
            <person name="Bu F."/>
            <person name="Rutten L."/>
            <person name="Van Zeijl A."/>
            <person name="Liu W."/>
            <person name="Santuari L."/>
            <person name="Cao Q."/>
            <person name="Sharma T."/>
            <person name="Shen D."/>
            <person name="Roswanjaya Y."/>
            <person name="Wardhani T."/>
            <person name="Kalhor M.S."/>
            <person name="Jansen J."/>
            <person name="Van den Hoogen J."/>
            <person name="Gungor B."/>
            <person name="Hartog M."/>
            <person name="Hontelez J."/>
            <person name="Verver J."/>
            <person name="Yang W.-C."/>
            <person name="Schijlen E."/>
            <person name="Repin R."/>
            <person name="Schilthuizen M."/>
            <person name="Schranz E."/>
            <person name="Heidstra R."/>
            <person name="Miyata K."/>
            <person name="Fedorova E."/>
            <person name="Kohlen W."/>
            <person name="Bisseling T."/>
            <person name="Smit S."/>
            <person name="Geurts R."/>
        </authorList>
    </citation>
    <scope>NUCLEOTIDE SEQUENCE [LARGE SCALE GENOMIC DNA]</scope>
    <source>
        <strain evidence="2">cv. RG33-2</strain>
    </source>
</reference>
<sequence>DSSVPPLVARSHASPIHALSSALALAPRQSLHLFEVPIASQISLGVHMKHKNSVKKT</sequence>
<name>A0A2P5C450_TREOI</name>
<keyword evidence="2" id="KW-1185">Reference proteome</keyword>
<gene>
    <name evidence="1" type="ORF">TorRG33x02_298430</name>
</gene>
<accession>A0A2P5C450</accession>
<proteinExistence type="predicted"/>
<feature type="non-terminal residue" evidence="1">
    <location>
        <position position="1"/>
    </location>
</feature>
<evidence type="ECO:0000313" key="2">
    <source>
        <dbReference type="Proteomes" id="UP000237000"/>
    </source>
</evidence>
<comment type="caution">
    <text evidence="1">The sequence shown here is derived from an EMBL/GenBank/DDBJ whole genome shotgun (WGS) entry which is preliminary data.</text>
</comment>
<dbReference type="InParanoid" id="A0A2P5C450"/>